<evidence type="ECO:0000256" key="10">
    <source>
        <dbReference type="ARBA" id="ARBA00022989"/>
    </source>
</evidence>
<evidence type="ECO:0000256" key="16">
    <source>
        <dbReference type="SAM" id="Phobius"/>
    </source>
</evidence>
<evidence type="ECO:0000256" key="12">
    <source>
        <dbReference type="ARBA" id="ARBA00023128"/>
    </source>
</evidence>
<reference evidence="17" key="1">
    <citation type="submission" date="2021-03" db="EMBL/GenBank/DDBJ databases">
        <title>The complete mitochondrial genome of Tenomerga trabecula (Coleoptera: Archostemata: Cupedidae) and phylogenetic analysis among Coleoptera.</title>
        <authorList>
            <person name="Jin L."/>
            <person name="Li Y."/>
            <person name="Bai M."/>
        </authorList>
    </citation>
    <scope>NUCLEOTIDE SEQUENCE</scope>
</reference>
<evidence type="ECO:0000256" key="5">
    <source>
        <dbReference type="ARBA" id="ARBA00022448"/>
    </source>
</evidence>
<comment type="catalytic activity">
    <reaction evidence="15">
        <text>a ubiquinone + NADH + 5 H(+)(in) = a ubiquinol + NAD(+) + 4 H(+)(out)</text>
        <dbReference type="Rhea" id="RHEA:29091"/>
        <dbReference type="Rhea" id="RHEA-COMP:9565"/>
        <dbReference type="Rhea" id="RHEA-COMP:9566"/>
        <dbReference type="ChEBI" id="CHEBI:15378"/>
        <dbReference type="ChEBI" id="CHEBI:16389"/>
        <dbReference type="ChEBI" id="CHEBI:17976"/>
        <dbReference type="ChEBI" id="CHEBI:57540"/>
        <dbReference type="ChEBI" id="CHEBI:57945"/>
        <dbReference type="EC" id="7.1.1.2"/>
    </reaction>
</comment>
<name>A0A8F0JXF7_9COLE</name>
<dbReference type="AlphaFoldDB" id="A0A8F0JXF7"/>
<evidence type="ECO:0000256" key="13">
    <source>
        <dbReference type="ARBA" id="ARBA00023136"/>
    </source>
</evidence>
<gene>
    <name evidence="17" type="primary">ND6</name>
</gene>
<evidence type="ECO:0000256" key="6">
    <source>
        <dbReference type="ARBA" id="ARBA00022660"/>
    </source>
</evidence>
<feature type="transmembrane region" description="Helical" evidence="16">
    <location>
        <begin position="80"/>
        <end position="98"/>
    </location>
</feature>
<feature type="transmembrane region" description="Helical" evidence="16">
    <location>
        <begin position="51"/>
        <end position="68"/>
    </location>
</feature>
<evidence type="ECO:0000256" key="2">
    <source>
        <dbReference type="ARBA" id="ARBA00005698"/>
    </source>
</evidence>
<comment type="similarity">
    <text evidence="2">Belongs to the complex I subunit 6 family.</text>
</comment>
<feature type="transmembrane region" description="Helical" evidence="16">
    <location>
        <begin position="128"/>
        <end position="155"/>
    </location>
</feature>
<dbReference type="PANTHER" id="PTHR11435">
    <property type="entry name" value="NADH UBIQUINONE OXIDOREDUCTASE SUBUNIT ND6"/>
    <property type="match status" value="1"/>
</dbReference>
<evidence type="ECO:0000256" key="11">
    <source>
        <dbReference type="ARBA" id="ARBA00023027"/>
    </source>
</evidence>
<dbReference type="InterPro" id="IPR050269">
    <property type="entry name" value="ComplexI_Subunit6"/>
</dbReference>
<accession>A0A8F0JXF7</accession>
<dbReference type="EMBL" id="MW820160">
    <property type="protein sequence ID" value="QWK41060.1"/>
    <property type="molecule type" value="Genomic_DNA"/>
</dbReference>
<keyword evidence="13 16" id="KW-0472">Membrane</keyword>
<evidence type="ECO:0000256" key="8">
    <source>
        <dbReference type="ARBA" id="ARBA00022967"/>
    </source>
</evidence>
<evidence type="ECO:0000256" key="15">
    <source>
        <dbReference type="ARBA" id="ARBA00049551"/>
    </source>
</evidence>
<protein>
    <recommendedName>
        <fullName evidence="4">NADH-ubiquinone oxidoreductase chain 6</fullName>
        <ecNumber evidence="3">7.1.1.2</ecNumber>
    </recommendedName>
    <alternativeName>
        <fullName evidence="14">NADH dehydrogenase subunit 6</fullName>
    </alternativeName>
</protein>
<dbReference type="EC" id="7.1.1.2" evidence="3"/>
<evidence type="ECO:0000256" key="9">
    <source>
        <dbReference type="ARBA" id="ARBA00022982"/>
    </source>
</evidence>
<organism evidence="17">
    <name type="scientific">Tenomerga trabecula</name>
    <dbReference type="NCBI Taxonomy" id="2843307"/>
    <lineage>
        <taxon>Eukaryota</taxon>
        <taxon>Metazoa</taxon>
        <taxon>Ecdysozoa</taxon>
        <taxon>Arthropoda</taxon>
        <taxon>Hexapoda</taxon>
        <taxon>Insecta</taxon>
        <taxon>Pterygota</taxon>
        <taxon>Neoptera</taxon>
        <taxon>Endopterygota</taxon>
        <taxon>Coleoptera</taxon>
        <taxon>Archostemata</taxon>
        <taxon>Cupedidae</taxon>
        <taxon>Tenomerga</taxon>
    </lineage>
</organism>
<dbReference type="GO" id="GO:0008137">
    <property type="term" value="F:NADH dehydrogenase (ubiquinone) activity"/>
    <property type="evidence" value="ECO:0007669"/>
    <property type="project" value="UniProtKB-EC"/>
</dbReference>
<proteinExistence type="inferred from homology"/>
<evidence type="ECO:0000256" key="7">
    <source>
        <dbReference type="ARBA" id="ARBA00022692"/>
    </source>
</evidence>
<keyword evidence="12 17" id="KW-0496">Mitochondrion</keyword>
<evidence type="ECO:0000256" key="1">
    <source>
        <dbReference type="ARBA" id="ARBA00004225"/>
    </source>
</evidence>
<evidence type="ECO:0000256" key="14">
    <source>
        <dbReference type="ARBA" id="ARBA00031019"/>
    </source>
</evidence>
<geneLocation type="mitochondrion" evidence="17"/>
<keyword evidence="9" id="KW-0249">Electron transport</keyword>
<keyword evidence="6" id="KW-0679">Respiratory chain</keyword>
<sequence length="166" mass="19050">MLKFLMSSTILFSLMMLFSSHPMSMGLILLIQTTLITLLISSISSYSWLSYILFLIMIGGMMVLFIYMTSLASNELFKPMNKFMLLILIPYITMNILMKNEMNLIFNNTKPMLTSSIKYDIMTSMNKIFFIPINLIFISTASYLFLTLIATVKITNIKSGPLRMKN</sequence>
<keyword evidence="10 16" id="KW-1133">Transmembrane helix</keyword>
<keyword evidence="8" id="KW-1278">Translocase</keyword>
<evidence type="ECO:0000256" key="3">
    <source>
        <dbReference type="ARBA" id="ARBA00012944"/>
    </source>
</evidence>
<keyword evidence="11" id="KW-0520">NAD</keyword>
<keyword evidence="7 16" id="KW-0812">Transmembrane</keyword>
<dbReference type="PANTHER" id="PTHR11435:SF1">
    <property type="entry name" value="NADH-UBIQUINONE OXIDOREDUCTASE CHAIN 6"/>
    <property type="match status" value="1"/>
</dbReference>
<keyword evidence="5" id="KW-0813">Transport</keyword>
<dbReference type="GO" id="GO:0031966">
    <property type="term" value="C:mitochondrial membrane"/>
    <property type="evidence" value="ECO:0007669"/>
    <property type="project" value="UniProtKB-SubCell"/>
</dbReference>
<evidence type="ECO:0000313" key="17">
    <source>
        <dbReference type="EMBL" id="QWK41060.1"/>
    </source>
</evidence>
<comment type="subcellular location">
    <subcellularLocation>
        <location evidence="1">Mitochondrion membrane</location>
        <topology evidence="1">Multi-pass membrane protein</topology>
    </subcellularLocation>
</comment>
<evidence type="ECO:0000256" key="4">
    <source>
        <dbReference type="ARBA" id="ARBA00021095"/>
    </source>
</evidence>